<reference evidence="1" key="2">
    <citation type="journal article" date="2015" name="Fish Shellfish Immunol.">
        <title>Early steps in the European eel (Anguilla anguilla)-Vibrio vulnificus interaction in the gills: Role of the RtxA13 toxin.</title>
        <authorList>
            <person name="Callol A."/>
            <person name="Pajuelo D."/>
            <person name="Ebbesson L."/>
            <person name="Teles M."/>
            <person name="MacKenzie S."/>
            <person name="Amaro C."/>
        </authorList>
    </citation>
    <scope>NUCLEOTIDE SEQUENCE</scope>
</reference>
<name>A0A0E9QIG8_ANGAN</name>
<dbReference type="EMBL" id="GBXM01091993">
    <property type="protein sequence ID" value="JAH16584.1"/>
    <property type="molecule type" value="Transcribed_RNA"/>
</dbReference>
<evidence type="ECO:0000313" key="1">
    <source>
        <dbReference type="EMBL" id="JAH16584.1"/>
    </source>
</evidence>
<proteinExistence type="predicted"/>
<sequence length="82" mass="8871">MKEVCLISCCMRRSLCASGAERRRASPPSCRECKFSLSGHLGIKTASLGCNLCDTVPNVGPSRTHRHALLFTVTIDEGAESF</sequence>
<reference evidence="1" key="1">
    <citation type="submission" date="2014-11" db="EMBL/GenBank/DDBJ databases">
        <authorList>
            <person name="Amaro Gonzalez C."/>
        </authorList>
    </citation>
    <scope>NUCLEOTIDE SEQUENCE</scope>
</reference>
<organism evidence="1">
    <name type="scientific">Anguilla anguilla</name>
    <name type="common">European freshwater eel</name>
    <name type="synonym">Muraena anguilla</name>
    <dbReference type="NCBI Taxonomy" id="7936"/>
    <lineage>
        <taxon>Eukaryota</taxon>
        <taxon>Metazoa</taxon>
        <taxon>Chordata</taxon>
        <taxon>Craniata</taxon>
        <taxon>Vertebrata</taxon>
        <taxon>Euteleostomi</taxon>
        <taxon>Actinopterygii</taxon>
        <taxon>Neopterygii</taxon>
        <taxon>Teleostei</taxon>
        <taxon>Anguilliformes</taxon>
        <taxon>Anguillidae</taxon>
        <taxon>Anguilla</taxon>
    </lineage>
</organism>
<protein>
    <submittedName>
        <fullName evidence="1">Uncharacterized protein</fullName>
    </submittedName>
</protein>
<dbReference type="AlphaFoldDB" id="A0A0E9QIG8"/>
<accession>A0A0E9QIG8</accession>